<evidence type="ECO:0000313" key="2">
    <source>
        <dbReference type="Proteomes" id="UP000799770"/>
    </source>
</evidence>
<protein>
    <submittedName>
        <fullName evidence="1">Uncharacterized protein</fullName>
    </submittedName>
</protein>
<name>A0A6A5YT69_9PLEO</name>
<sequence>MCNGASTRTSQGGSIAVLRPKQQFDKSDSNNDWKLLFSNDSLNQPCLGTQIELRGLQEQPRIHAPGYWVVIHRDGDLNAPALPPNQLPSNPLTSFPLEQDLLSTTNLPHRLDLGVGDSGIIGRRVSLMTSSLKGPMIVAEGIAGWN</sequence>
<accession>A0A6A5YT69</accession>
<dbReference type="EMBL" id="ML977338">
    <property type="protein sequence ID" value="KAF2110345.1"/>
    <property type="molecule type" value="Genomic_DNA"/>
</dbReference>
<reference evidence="1" key="1">
    <citation type="journal article" date="2020" name="Stud. Mycol.">
        <title>101 Dothideomycetes genomes: a test case for predicting lifestyles and emergence of pathogens.</title>
        <authorList>
            <person name="Haridas S."/>
            <person name="Albert R."/>
            <person name="Binder M."/>
            <person name="Bloem J."/>
            <person name="Labutti K."/>
            <person name="Salamov A."/>
            <person name="Andreopoulos B."/>
            <person name="Baker S."/>
            <person name="Barry K."/>
            <person name="Bills G."/>
            <person name="Bluhm B."/>
            <person name="Cannon C."/>
            <person name="Castanera R."/>
            <person name="Culley D."/>
            <person name="Daum C."/>
            <person name="Ezra D."/>
            <person name="Gonzalez J."/>
            <person name="Henrissat B."/>
            <person name="Kuo A."/>
            <person name="Liang C."/>
            <person name="Lipzen A."/>
            <person name="Lutzoni F."/>
            <person name="Magnuson J."/>
            <person name="Mondo S."/>
            <person name="Nolan M."/>
            <person name="Ohm R."/>
            <person name="Pangilinan J."/>
            <person name="Park H.-J."/>
            <person name="Ramirez L."/>
            <person name="Alfaro M."/>
            <person name="Sun H."/>
            <person name="Tritt A."/>
            <person name="Yoshinaga Y."/>
            <person name="Zwiers L.-H."/>
            <person name="Turgeon B."/>
            <person name="Goodwin S."/>
            <person name="Spatafora J."/>
            <person name="Crous P."/>
            <person name="Grigoriev I."/>
        </authorList>
    </citation>
    <scope>NUCLEOTIDE SEQUENCE</scope>
    <source>
        <strain evidence="1">CBS 627.86</strain>
    </source>
</reference>
<gene>
    <name evidence="1" type="ORF">BDV96DRAFT_667320</name>
</gene>
<dbReference type="AlphaFoldDB" id="A0A6A5YT69"/>
<dbReference type="Proteomes" id="UP000799770">
    <property type="component" value="Unassembled WGS sequence"/>
</dbReference>
<keyword evidence="2" id="KW-1185">Reference proteome</keyword>
<proteinExistence type="predicted"/>
<evidence type="ECO:0000313" key="1">
    <source>
        <dbReference type="EMBL" id="KAF2110345.1"/>
    </source>
</evidence>
<organism evidence="1 2">
    <name type="scientific">Lophiotrema nucula</name>
    <dbReference type="NCBI Taxonomy" id="690887"/>
    <lineage>
        <taxon>Eukaryota</taxon>
        <taxon>Fungi</taxon>
        <taxon>Dikarya</taxon>
        <taxon>Ascomycota</taxon>
        <taxon>Pezizomycotina</taxon>
        <taxon>Dothideomycetes</taxon>
        <taxon>Pleosporomycetidae</taxon>
        <taxon>Pleosporales</taxon>
        <taxon>Lophiotremataceae</taxon>
        <taxon>Lophiotrema</taxon>
    </lineage>
</organism>
<dbReference type="OrthoDB" id="4158189at2759"/>